<evidence type="ECO:0000256" key="1">
    <source>
        <dbReference type="ARBA" id="ARBA00022529"/>
    </source>
</evidence>
<organism evidence="4 5">
    <name type="scientific">Streptomyces phage Nesbitt</name>
    <dbReference type="NCBI Taxonomy" id="2108133"/>
    <lineage>
        <taxon>Viruses</taxon>
        <taxon>Duplodnaviria</taxon>
        <taxon>Heunggongvirae</taxon>
        <taxon>Uroviricota</taxon>
        <taxon>Caudoviricetes</taxon>
        <taxon>Abbeymikolonvirus</taxon>
        <taxon>Abbeymikolonvirus abbeymikolon</taxon>
    </lineage>
</organism>
<name>A0A2P1JSZ8_9CAUD</name>
<evidence type="ECO:0000313" key="5">
    <source>
        <dbReference type="Proteomes" id="UP000241032"/>
    </source>
</evidence>
<dbReference type="Pfam" id="PF05257">
    <property type="entry name" value="CHAP"/>
    <property type="match status" value="1"/>
</dbReference>
<dbReference type="InterPro" id="IPR007921">
    <property type="entry name" value="CHAP_dom"/>
</dbReference>
<feature type="region of interest" description="Disordered" evidence="2">
    <location>
        <begin position="170"/>
        <end position="190"/>
    </location>
</feature>
<feature type="domain" description="Peptidase C51" evidence="3">
    <location>
        <begin position="50"/>
        <end position="128"/>
    </location>
</feature>
<sequence length="284" mass="30630">MPQKRRPVSNASKIVSVAKGEVGYREGKSGSHYNNKQKYSGQVPGLEWSNYQPWCATFVSWAALKAGVASLYPRTASCLVGVSWFKKLGRFSEYPAVGAQVFYGPNGGTHTGLVYDYDATYVYTVEGNTNDSGSAEGNGVYLKKRRRRDAYVYGYGYPKFSDGIKSADPRYAKEAPKAPSKPKPAAKPSVSLAHIKAARTKDMPAKTGHTTYPAEVKLVEAALKAEGLMAGTYASDGSWGTTTQNAYDTFRRRVMKLSGSDATGAPGMASLSKLGSRHGFTVKA</sequence>
<evidence type="ECO:0000256" key="2">
    <source>
        <dbReference type="SAM" id="MobiDB-lite"/>
    </source>
</evidence>
<protein>
    <submittedName>
        <fullName evidence="4">Lysin</fullName>
    </submittedName>
</protein>
<dbReference type="Proteomes" id="UP000241032">
    <property type="component" value="Genome"/>
</dbReference>
<accession>A0A2P1JSZ8</accession>
<proteinExistence type="predicted"/>
<reference evidence="5" key="1">
    <citation type="submission" date="2018-02" db="EMBL/GenBank/DDBJ databases">
        <authorList>
            <person name="Cohen D.B."/>
            <person name="Kent A.D."/>
        </authorList>
    </citation>
    <scope>NUCLEOTIDE SEQUENCE [LARGE SCALE GENOMIC DNA]</scope>
</reference>
<evidence type="ECO:0000313" key="4">
    <source>
        <dbReference type="EMBL" id="AVO22278.1"/>
    </source>
</evidence>
<evidence type="ECO:0000259" key="3">
    <source>
        <dbReference type="Pfam" id="PF05257"/>
    </source>
</evidence>
<gene>
    <name evidence="4" type="primary">21</name>
    <name evidence="4" type="ORF">PBI_NESBITT_21</name>
</gene>
<dbReference type="EMBL" id="MH001457">
    <property type="protein sequence ID" value="AVO22278.1"/>
    <property type="molecule type" value="Genomic_DNA"/>
</dbReference>
<keyword evidence="1" id="KW-0929">Antimicrobial</keyword>